<feature type="region of interest" description="Disordered" evidence="1">
    <location>
        <begin position="1397"/>
        <end position="1418"/>
    </location>
</feature>
<feature type="region of interest" description="Disordered" evidence="1">
    <location>
        <begin position="403"/>
        <end position="447"/>
    </location>
</feature>
<protein>
    <submittedName>
        <fullName evidence="2">Uncharacterized protein</fullName>
    </submittedName>
</protein>
<dbReference type="Proteomes" id="UP000419144">
    <property type="component" value="Unassembled WGS sequence"/>
</dbReference>
<organism evidence="2 3">
    <name type="scientific">Leishmania tarentolae</name>
    <name type="common">Sauroleishmania tarentolae</name>
    <dbReference type="NCBI Taxonomy" id="5689"/>
    <lineage>
        <taxon>Eukaryota</taxon>
        <taxon>Discoba</taxon>
        <taxon>Euglenozoa</taxon>
        <taxon>Kinetoplastea</taxon>
        <taxon>Metakinetoplastina</taxon>
        <taxon>Trypanosomatida</taxon>
        <taxon>Trypanosomatidae</taxon>
        <taxon>Leishmaniinae</taxon>
        <taxon>Leishmania</taxon>
        <taxon>lizard Leishmania</taxon>
    </lineage>
</organism>
<evidence type="ECO:0000256" key="1">
    <source>
        <dbReference type="SAM" id="MobiDB-lite"/>
    </source>
</evidence>
<feature type="region of interest" description="Disordered" evidence="1">
    <location>
        <begin position="1311"/>
        <end position="1345"/>
    </location>
</feature>
<accession>A0A640KIM1</accession>
<feature type="region of interest" description="Disordered" evidence="1">
    <location>
        <begin position="854"/>
        <end position="908"/>
    </location>
</feature>
<proteinExistence type="predicted"/>
<evidence type="ECO:0000313" key="3">
    <source>
        <dbReference type="Proteomes" id="UP000419144"/>
    </source>
</evidence>
<reference evidence="2" key="1">
    <citation type="submission" date="2019-11" db="EMBL/GenBank/DDBJ databases">
        <title>Leishmania tarentolae CDS.</title>
        <authorList>
            <person name="Goto Y."/>
            <person name="Yamagishi J."/>
        </authorList>
    </citation>
    <scope>NUCLEOTIDE SEQUENCE [LARGE SCALE GENOMIC DNA]</scope>
    <source>
        <strain evidence="2">Parrot Tar II</strain>
    </source>
</reference>
<feature type="region of interest" description="Disordered" evidence="1">
    <location>
        <begin position="700"/>
        <end position="725"/>
    </location>
</feature>
<feature type="compositionally biased region" description="Basic and acidic residues" evidence="1">
    <location>
        <begin position="29"/>
        <end position="56"/>
    </location>
</feature>
<dbReference type="OrthoDB" id="266697at2759"/>
<gene>
    <name evidence="2" type="ORF">LtaPh_1705300</name>
</gene>
<feature type="region of interest" description="Disordered" evidence="1">
    <location>
        <begin position="323"/>
        <end position="343"/>
    </location>
</feature>
<dbReference type="EMBL" id="BLBS01000022">
    <property type="protein sequence ID" value="GET87607.1"/>
    <property type="molecule type" value="Genomic_DNA"/>
</dbReference>
<comment type="caution">
    <text evidence="2">The sequence shown here is derived from an EMBL/GenBank/DDBJ whole genome shotgun (WGS) entry which is preliminary data.</text>
</comment>
<sequence>MLAPETPLLGDEAASPPPRPPLCSCVSEGDSHHDKSSASDLQRKTISESHSAAPERRLELHGECVATSKHIASPIHPNGETLATFASSEADMEGDGGAKDARAVASLEHKAVPVTEQLHSATTVTLPSSECRPEATEKLARIGDAKPTRGQANRARGENSWGRGPSSCLDVAEVKAEVTRTTDQTGLGSAIEVEITTAADKEEEESEDEDENGLFQETVLFMSNNFRSLSGTRCTPVKTPQQRSQETVIVSAIQTPHMPLSLEVTPVKKLPTGCQTPVKRESTAHMDQVKTVTASSDGHRFPAADTTTLAYCAESVSPATTMKTHAPAVPTSPLPTPQPCHGPVSRASAFTATVTTTGPTTSAASEYFFIDNLDGTAYLADASLQLDGSYVLGQTILLARSGAPSEASPISTARRNAAGAESPVVKPQLDADLPQQRAKPAHRPLRGSHLTEVLSDSVAAPFSPNSPIPRPIQSGVASPVSPCIARVLCRSAAPSRDNSSQPVASTTAGRLLPSNFGDSFSFDQTLLVPLDESANAVRSAVIANASLVTDRSYRSSAPARWEACASPMVATPAFSSPAVSFRTFQAGAERRQHGVAQLSPSCSVASFSVSRASPVPDAPIAVEQLASQQARATREKGTLRSDEDAIYLIPADAVTETMTPEEITSQGWIPVQVVDVLPSATTTTATATSDSDRSRLGIVGGGAESPLPKNPTTTTAAARVGSRGDCLDELEREQSLSRRSYDGHSSDALPIFSPSSTLSASMLESINRRLSYSIPRWAGTRQRFGAASQSDADGINGASLAGSMTLPHASPLFLVGHTHERHHSHTGGNMQREPSSLHWGNEKTLTSSYSVFAAEPTSDSRSPVPVPPELSEMPQREQSPSRCTAASIPTALPQRGGPAGATDADEDDTGDAAYIEWNSLRTSMGYQRLSTAGASTSESFVNGGSLSIPLTSSASGALGMGELWHASGGRYAGGATTASVALHNLTQQAPQQLRAPHPRRMSVMGLSYGTPSSSISVQACGEQSQRIQPGAALPSSNTAGAAGNSSFRTTYCCNRASTTSTEMASLNGGFGGGDGPGSNSVSAAGLPLSRGSLPHHHSHRQHRYLKQRSGMTRIHSTGSLRMERLTAEAAIMSVSNAAAHSRAVSRNSVLHRNRCTSPHQQQQSLRETDSTALVGARPATVGGCHTAATAAFLVPDTSVFLPWAPLTITPEGSVNLGGSSETGVPASCVPMRLMPFTSSAETSTMTTATTNSTAYDTVSTREVVQQITDDLTRGDTVLSPATLRTLNTAVATAMEMTMNQFQTSLYVASTETELEPEAPPPNAEATTPAVPFFPHGPKHDDDAQKENQAVHLQTTCTPAGAVLSAGSLRRSRSISESRPLGCREGSATNIAVRLLSKARSPSNSGQREGTCLLGQQLP</sequence>
<feature type="region of interest" description="Disordered" evidence="1">
    <location>
        <begin position="1"/>
        <end position="56"/>
    </location>
</feature>
<evidence type="ECO:0000313" key="2">
    <source>
        <dbReference type="EMBL" id="GET87607.1"/>
    </source>
</evidence>
<dbReference type="VEuPathDB" id="TriTrypDB:LtaPh_1705300"/>
<feature type="compositionally biased region" description="Pro residues" evidence="1">
    <location>
        <begin position="330"/>
        <end position="340"/>
    </location>
</feature>
<keyword evidence="3" id="KW-1185">Reference proteome</keyword>
<name>A0A640KIM1_LEITA</name>